<evidence type="ECO:0000259" key="2">
    <source>
        <dbReference type="Pfam" id="PF01814"/>
    </source>
</evidence>
<reference evidence="3" key="1">
    <citation type="submission" date="2020-12" db="EMBL/GenBank/DDBJ databases">
        <title>Prauserella sp. ASG 168, a novel actinomycete isolated from cave rock.</title>
        <authorList>
            <person name="Suriyachadkun C."/>
        </authorList>
    </citation>
    <scope>NUCLEOTIDE SEQUENCE</scope>
    <source>
        <strain evidence="3">ASG 168</strain>
    </source>
</reference>
<proteinExistence type="predicted"/>
<dbReference type="PANTHER" id="PTHR35585">
    <property type="entry name" value="HHE DOMAIN PROTEIN (AFU_ORTHOLOGUE AFUA_4G00730)"/>
    <property type="match status" value="1"/>
</dbReference>
<dbReference type="Gene3D" id="1.20.120.520">
    <property type="entry name" value="nmb1532 protein domain like"/>
    <property type="match status" value="1"/>
</dbReference>
<dbReference type="AlphaFoldDB" id="A0A934QV98"/>
<dbReference type="EMBL" id="JAENJH010000005">
    <property type="protein sequence ID" value="MBK1786991.1"/>
    <property type="molecule type" value="Genomic_DNA"/>
</dbReference>
<dbReference type="InterPro" id="IPR012312">
    <property type="entry name" value="Hemerythrin-like"/>
</dbReference>
<dbReference type="Proteomes" id="UP000635245">
    <property type="component" value="Unassembled WGS sequence"/>
</dbReference>
<evidence type="ECO:0000313" key="3">
    <source>
        <dbReference type="EMBL" id="MBK1786991.1"/>
    </source>
</evidence>
<accession>A0A934QV98</accession>
<gene>
    <name evidence="3" type="ORF">JHE00_21920</name>
</gene>
<dbReference type="PANTHER" id="PTHR35585:SF1">
    <property type="entry name" value="HHE DOMAIN PROTEIN (AFU_ORTHOLOGUE AFUA_4G00730)"/>
    <property type="match status" value="1"/>
</dbReference>
<evidence type="ECO:0000313" key="4">
    <source>
        <dbReference type="Proteomes" id="UP000635245"/>
    </source>
</evidence>
<feature type="domain" description="Hemerythrin-like" evidence="2">
    <location>
        <begin position="11"/>
        <end position="129"/>
    </location>
</feature>
<comment type="caution">
    <text evidence="3">The sequence shown here is derived from an EMBL/GenBank/DDBJ whole genome shotgun (WGS) entry which is preliminary data.</text>
</comment>
<keyword evidence="4" id="KW-1185">Reference proteome</keyword>
<dbReference type="RefSeq" id="WP_200321062.1">
    <property type="nucleotide sequence ID" value="NZ_JAENJH010000005.1"/>
</dbReference>
<dbReference type="Pfam" id="PF01814">
    <property type="entry name" value="Hemerythrin"/>
    <property type="match status" value="1"/>
</dbReference>
<protein>
    <submittedName>
        <fullName evidence="3">Hemerythrin domain-containing protein</fullName>
    </submittedName>
</protein>
<evidence type="ECO:0000256" key="1">
    <source>
        <dbReference type="SAM" id="MobiDB-lite"/>
    </source>
</evidence>
<organism evidence="3 4">
    <name type="scientific">Prauserella cavernicola</name>
    <dbReference type="NCBI Taxonomy" id="2800127"/>
    <lineage>
        <taxon>Bacteria</taxon>
        <taxon>Bacillati</taxon>
        <taxon>Actinomycetota</taxon>
        <taxon>Actinomycetes</taxon>
        <taxon>Pseudonocardiales</taxon>
        <taxon>Pseudonocardiaceae</taxon>
        <taxon>Prauserella</taxon>
    </lineage>
</organism>
<sequence length="189" mass="21492">MTTSFSGTRDLIDLIRDAHTETERRFSQLRDANLDQHSRKKLTDRVIADLVRHSVGEQQVVYPAARRFVDDGDAIAEREIGEHAEAERVMKRLEDLDAASPEFDRLVEQLIASVRRHIEDQETHLLPALRDACGDDELVQLGHRMARAKQTAPTRPRPGNPDRSPANQIVDRGAGLIDRVRDKVGKHRR</sequence>
<name>A0A934QV98_9PSEU</name>
<feature type="region of interest" description="Disordered" evidence="1">
    <location>
        <begin position="146"/>
        <end position="189"/>
    </location>
</feature>